<evidence type="ECO:0000256" key="1">
    <source>
        <dbReference type="ARBA" id="ARBA00004167"/>
    </source>
</evidence>
<accession>A0A225AVZ2</accession>
<sequence length="301" mass="31229">MRLKIYSAFLFAPLAMAVCYYPNGYSESSAEYQPCYNDTGRTSMCCGFNRTNPSGGSRSDGATADICLPNGLCENDWTTTDDNGTTTMNTAYFRDQCTVSDWTDAGCLNVCTSQTNPGIGSSSDWAILTPCDGTSNSSTWCCGSGNTTCCDTAEAITLAQVFSGTATTTATTSSSTSSATSTITSSSSAASTSSTSTSTPSPSSAPSELSSGAKAGVGVGVAVGGIAIIFGVLLFFLRRRQRTASHPSAMGYARPPPPPPDELLVKEPVQELNSTAYHEMDSLPMRVELDGMSAGGNNQSI</sequence>
<protein>
    <recommendedName>
        <fullName evidence="10">Mid2 domain-containing protein</fullName>
    </recommendedName>
</protein>
<feature type="signal peptide" evidence="7">
    <location>
        <begin position="1"/>
        <end position="17"/>
    </location>
</feature>
<dbReference type="STRING" id="1441469.A0A225AVZ2"/>
<dbReference type="GO" id="GO:0016020">
    <property type="term" value="C:membrane"/>
    <property type="evidence" value="ECO:0007669"/>
    <property type="project" value="UniProtKB-SubCell"/>
</dbReference>
<gene>
    <name evidence="8" type="ORF">UA08_06286</name>
</gene>
<dbReference type="GeneID" id="31006042"/>
<reference evidence="8 9" key="1">
    <citation type="submission" date="2015-06" db="EMBL/GenBank/DDBJ databases">
        <title>Talaromyces atroroseus IBT 11181 draft genome.</title>
        <authorList>
            <person name="Rasmussen K.B."/>
            <person name="Rasmussen S."/>
            <person name="Petersen B."/>
            <person name="Sicheritz-Ponten T."/>
            <person name="Mortensen U.H."/>
            <person name="Thrane U."/>
        </authorList>
    </citation>
    <scope>NUCLEOTIDE SEQUENCE [LARGE SCALE GENOMIC DNA]</scope>
    <source>
        <strain evidence="8 9">IBT 11181</strain>
    </source>
</reference>
<dbReference type="InterPro" id="IPR051694">
    <property type="entry name" value="Immunoregulatory_rcpt-like"/>
</dbReference>
<evidence type="ECO:0000256" key="7">
    <source>
        <dbReference type="SAM" id="SignalP"/>
    </source>
</evidence>
<dbReference type="GO" id="GO:0071944">
    <property type="term" value="C:cell periphery"/>
    <property type="evidence" value="ECO:0007669"/>
    <property type="project" value="UniProtKB-ARBA"/>
</dbReference>
<feature type="compositionally biased region" description="Low complexity" evidence="5">
    <location>
        <begin position="169"/>
        <end position="207"/>
    </location>
</feature>
<dbReference type="PANTHER" id="PTHR15549">
    <property type="entry name" value="PAIRED IMMUNOGLOBULIN-LIKE TYPE 2 RECEPTOR"/>
    <property type="match status" value="1"/>
</dbReference>
<keyword evidence="4 6" id="KW-0472">Membrane</keyword>
<dbReference type="EMBL" id="LFMY01000009">
    <property type="protein sequence ID" value="OKL58595.1"/>
    <property type="molecule type" value="Genomic_DNA"/>
</dbReference>
<proteinExistence type="predicted"/>
<evidence type="ECO:0000256" key="6">
    <source>
        <dbReference type="SAM" id="Phobius"/>
    </source>
</evidence>
<dbReference type="Proteomes" id="UP000214365">
    <property type="component" value="Unassembled WGS sequence"/>
</dbReference>
<comment type="subcellular location">
    <subcellularLocation>
        <location evidence="1">Membrane</location>
        <topology evidence="1">Single-pass membrane protein</topology>
    </subcellularLocation>
</comment>
<dbReference type="RefSeq" id="XP_020118716.1">
    <property type="nucleotide sequence ID" value="XM_020268593.1"/>
</dbReference>
<evidence type="ECO:0000256" key="2">
    <source>
        <dbReference type="ARBA" id="ARBA00022692"/>
    </source>
</evidence>
<keyword evidence="2 6" id="KW-0812">Transmembrane</keyword>
<evidence type="ECO:0000313" key="8">
    <source>
        <dbReference type="EMBL" id="OKL58595.1"/>
    </source>
</evidence>
<organism evidence="8 9">
    <name type="scientific">Talaromyces atroroseus</name>
    <dbReference type="NCBI Taxonomy" id="1441469"/>
    <lineage>
        <taxon>Eukaryota</taxon>
        <taxon>Fungi</taxon>
        <taxon>Dikarya</taxon>
        <taxon>Ascomycota</taxon>
        <taxon>Pezizomycotina</taxon>
        <taxon>Eurotiomycetes</taxon>
        <taxon>Eurotiomycetidae</taxon>
        <taxon>Eurotiales</taxon>
        <taxon>Trichocomaceae</taxon>
        <taxon>Talaromyces</taxon>
        <taxon>Talaromyces sect. Trachyspermi</taxon>
    </lineage>
</organism>
<evidence type="ECO:0000256" key="4">
    <source>
        <dbReference type="ARBA" id="ARBA00023136"/>
    </source>
</evidence>
<dbReference type="PANTHER" id="PTHR15549:SF26">
    <property type="entry name" value="AXIAL BUDDING PATTERN PROTEIN 2-RELATED"/>
    <property type="match status" value="1"/>
</dbReference>
<dbReference type="AlphaFoldDB" id="A0A225AVZ2"/>
<evidence type="ECO:0000256" key="3">
    <source>
        <dbReference type="ARBA" id="ARBA00022989"/>
    </source>
</evidence>
<dbReference type="OrthoDB" id="5215637at2759"/>
<comment type="caution">
    <text evidence="8">The sequence shown here is derived from an EMBL/GenBank/DDBJ whole genome shotgun (WGS) entry which is preliminary data.</text>
</comment>
<evidence type="ECO:0008006" key="10">
    <source>
        <dbReference type="Google" id="ProtNLM"/>
    </source>
</evidence>
<feature type="transmembrane region" description="Helical" evidence="6">
    <location>
        <begin position="215"/>
        <end position="237"/>
    </location>
</feature>
<feature type="chain" id="PRO_5013053277" description="Mid2 domain-containing protein" evidence="7">
    <location>
        <begin position="18"/>
        <end position="301"/>
    </location>
</feature>
<name>A0A225AVZ2_TALAT</name>
<feature type="region of interest" description="Disordered" evidence="5">
    <location>
        <begin position="169"/>
        <end position="211"/>
    </location>
</feature>
<keyword evidence="3 6" id="KW-1133">Transmembrane helix</keyword>
<evidence type="ECO:0000313" key="9">
    <source>
        <dbReference type="Proteomes" id="UP000214365"/>
    </source>
</evidence>
<keyword evidence="7" id="KW-0732">Signal</keyword>
<evidence type="ECO:0000256" key="5">
    <source>
        <dbReference type="SAM" id="MobiDB-lite"/>
    </source>
</evidence>
<keyword evidence="9" id="KW-1185">Reference proteome</keyword>